<feature type="region of interest" description="Disordered" evidence="1">
    <location>
        <begin position="578"/>
        <end position="673"/>
    </location>
</feature>
<evidence type="ECO:0000313" key="2">
    <source>
        <dbReference type="EMBL" id="TDP91007.1"/>
    </source>
</evidence>
<proteinExistence type="predicted"/>
<protein>
    <recommendedName>
        <fullName evidence="4">LGFP repeat-containing protein</fullName>
    </recommendedName>
</protein>
<name>A0A4R6RWY7_9MICO</name>
<dbReference type="AlphaFoldDB" id="A0A4R6RWY7"/>
<dbReference type="Proteomes" id="UP000295601">
    <property type="component" value="Unassembled WGS sequence"/>
</dbReference>
<dbReference type="EMBL" id="SNYA01000006">
    <property type="protein sequence ID" value="TDP91007.1"/>
    <property type="molecule type" value="Genomic_DNA"/>
</dbReference>
<keyword evidence="3" id="KW-1185">Reference proteome</keyword>
<accession>A0A4R6RWY7</accession>
<feature type="compositionally biased region" description="Polar residues" evidence="1">
    <location>
        <begin position="578"/>
        <end position="589"/>
    </location>
</feature>
<reference evidence="2 3" key="1">
    <citation type="submission" date="2019-03" db="EMBL/GenBank/DDBJ databases">
        <title>Genomic analyses of the natural microbiome of Caenorhabditis elegans.</title>
        <authorList>
            <person name="Samuel B."/>
        </authorList>
    </citation>
    <scope>NUCLEOTIDE SEQUENCE [LARGE SCALE GENOMIC DNA]</scope>
    <source>
        <strain evidence="2 3">JUb18</strain>
    </source>
</reference>
<evidence type="ECO:0008006" key="4">
    <source>
        <dbReference type="Google" id="ProtNLM"/>
    </source>
</evidence>
<organism evidence="2 3">
    <name type="scientific">Leucobacter luti</name>
    <dbReference type="NCBI Taxonomy" id="340320"/>
    <lineage>
        <taxon>Bacteria</taxon>
        <taxon>Bacillati</taxon>
        <taxon>Actinomycetota</taxon>
        <taxon>Actinomycetes</taxon>
        <taxon>Micrococcales</taxon>
        <taxon>Microbacteriaceae</taxon>
        <taxon>Leucobacter</taxon>
    </lineage>
</organism>
<comment type="caution">
    <text evidence="2">The sequence shown here is derived from an EMBL/GenBank/DDBJ whole genome shotgun (WGS) entry which is preliminary data.</text>
</comment>
<evidence type="ECO:0000256" key="1">
    <source>
        <dbReference type="SAM" id="MobiDB-lite"/>
    </source>
</evidence>
<dbReference type="RefSeq" id="WP_133617345.1">
    <property type="nucleotide sequence ID" value="NZ_CP080492.1"/>
</dbReference>
<dbReference type="OrthoDB" id="9764271at2"/>
<gene>
    <name evidence="2" type="ORF">EDF62_2664</name>
</gene>
<sequence length="673" mass="70807">MIVEKSRRRTRRLLGAIAVWVIGIGIAVSGVGGVSPAQASVSSDFNPGRIITDDLFYAGSSMSAGQIQTFLAQRLAETSDGRCTIGDPGRKAGSPWKSTYIASSCLKDARFTTPSRAANAYCKAYVGAANETVGAIIAKVGKACGISPKVLLVMLEKEQSLVSDTWPTTRQYEFAMGYDCPDSGPNNSANCSSGSGGFSAQMYRAAWQLKVYRAHPDAYNYRPFRANTIKWAPDDKNRNPVDCGTSSVYIENWATASLYIYTPYRPNQASLNAGWGTGNSCSSYGNRNFHNFYKSWFGSVQGEATSTMKVRERYAANPGKFGTPLTAAPEAIAANGGGSQWRFSKGIITYSNSLKRVHDSTGTGSFLSAYIAQGAAKGGWGFLASDGPTGEVAAGTRAQAFQQGTAIYADAKIGVKFVPTRLHTAWVAAGRHKGALGFPTGNASLPTSTSGSQKFQKATLMVSGSNSAVVTPAQLTRWNAIGGRATVGYFTGPEIVIGAQTSRFTEKGLVHFLNATEHVYLANGEYLTAYTKAGGPKGSWGTLVAGKKTLQDGNTAVVFTGGMAVHSARTGVIFYPGKSSSTTAPTPSEQLKHATPTPEGARPPATSSPEAPAPEAPETSEIPNQTEVPEPPGTDHPEENDSGSVSGADSDGEAAERVSPTDGTFEAKNHAAD</sequence>
<evidence type="ECO:0000313" key="3">
    <source>
        <dbReference type="Proteomes" id="UP000295601"/>
    </source>
</evidence>